<dbReference type="Proteomes" id="UP001244640">
    <property type="component" value="Unassembled WGS sequence"/>
</dbReference>
<dbReference type="CDD" id="cd00093">
    <property type="entry name" value="HTH_XRE"/>
    <property type="match status" value="1"/>
</dbReference>
<dbReference type="SUPFAM" id="SSF47413">
    <property type="entry name" value="lambda repressor-like DNA-binding domains"/>
    <property type="match status" value="1"/>
</dbReference>
<dbReference type="Gene3D" id="1.10.260.40">
    <property type="entry name" value="lambda repressor-like DNA-binding domains"/>
    <property type="match status" value="1"/>
</dbReference>
<accession>A0ABU0U190</accession>
<name>A0ABU0U190_9SPHI</name>
<keyword evidence="3" id="KW-1185">Reference proteome</keyword>
<dbReference type="PROSITE" id="PS50943">
    <property type="entry name" value="HTH_CROC1"/>
    <property type="match status" value="1"/>
</dbReference>
<organism evidence="2 3">
    <name type="scientific">Sphingobacterium zeae</name>
    <dbReference type="NCBI Taxonomy" id="1776859"/>
    <lineage>
        <taxon>Bacteria</taxon>
        <taxon>Pseudomonadati</taxon>
        <taxon>Bacteroidota</taxon>
        <taxon>Sphingobacteriia</taxon>
        <taxon>Sphingobacteriales</taxon>
        <taxon>Sphingobacteriaceae</taxon>
        <taxon>Sphingobacterium</taxon>
    </lineage>
</organism>
<dbReference type="InterPro" id="IPR001387">
    <property type="entry name" value="Cro/C1-type_HTH"/>
</dbReference>
<protein>
    <submittedName>
        <fullName evidence="2">Transcriptional regulator with XRE-family HTH domain</fullName>
    </submittedName>
</protein>
<comment type="caution">
    <text evidence="2">The sequence shown here is derived from an EMBL/GenBank/DDBJ whole genome shotgun (WGS) entry which is preliminary data.</text>
</comment>
<dbReference type="InterPro" id="IPR010982">
    <property type="entry name" value="Lambda_DNA-bd_dom_sf"/>
</dbReference>
<sequence length="204" mass="23633">MGKISDQQLAEIISRRILEIMNLTGLTIESLASLANVSTSTIRSAYRKTSSLSVDSLSKICLPFAIRLSDFFDPALSLKIEVEKLPHLKYLKKRLTVNGELRNSELPIDERINRSEHHRRQRALIANIILQSNYFETPKTIDTMIRDFKKEYQMNFTPERLYALLLKHLGSGLLDKRALPKLAQRMPASKRPYLYFKKELKKQE</sequence>
<dbReference type="EMBL" id="JAUTBA010000001">
    <property type="protein sequence ID" value="MDQ1148046.1"/>
    <property type="molecule type" value="Genomic_DNA"/>
</dbReference>
<dbReference type="RefSeq" id="WP_307184191.1">
    <property type="nucleotide sequence ID" value="NZ_JAUTBA010000001.1"/>
</dbReference>
<dbReference type="Pfam" id="PF13443">
    <property type="entry name" value="HTH_26"/>
    <property type="match status" value="1"/>
</dbReference>
<gene>
    <name evidence="2" type="ORF">QE382_000030</name>
</gene>
<evidence type="ECO:0000259" key="1">
    <source>
        <dbReference type="PROSITE" id="PS50943"/>
    </source>
</evidence>
<reference evidence="2 3" key="1">
    <citation type="submission" date="2023-07" db="EMBL/GenBank/DDBJ databases">
        <title>Functional and genomic diversity of the sorghum phyllosphere microbiome.</title>
        <authorList>
            <person name="Shade A."/>
        </authorList>
    </citation>
    <scope>NUCLEOTIDE SEQUENCE [LARGE SCALE GENOMIC DNA]</scope>
    <source>
        <strain evidence="2 3">SORGH_AS_0892</strain>
    </source>
</reference>
<evidence type="ECO:0000313" key="2">
    <source>
        <dbReference type="EMBL" id="MDQ1148046.1"/>
    </source>
</evidence>
<proteinExistence type="predicted"/>
<evidence type="ECO:0000313" key="3">
    <source>
        <dbReference type="Proteomes" id="UP001244640"/>
    </source>
</evidence>
<feature type="domain" description="HTH cro/C1-type" evidence="1">
    <location>
        <begin position="17"/>
        <end position="71"/>
    </location>
</feature>